<protein>
    <submittedName>
        <fullName evidence="1">Uncharacterized protein</fullName>
    </submittedName>
</protein>
<evidence type="ECO:0000313" key="2">
    <source>
        <dbReference type="Proteomes" id="UP000241074"/>
    </source>
</evidence>
<dbReference type="Proteomes" id="UP000241074">
    <property type="component" value="Chromosome"/>
</dbReference>
<dbReference type="EMBL" id="CP027860">
    <property type="protein sequence ID" value="AVP95869.1"/>
    <property type="molecule type" value="Genomic_DNA"/>
</dbReference>
<gene>
    <name evidence="1" type="ORF">C7S18_01050</name>
</gene>
<dbReference type="AlphaFoldDB" id="A0A2P1PM11"/>
<reference evidence="1 2" key="1">
    <citation type="submission" date="2018-03" db="EMBL/GenBank/DDBJ databases">
        <title>Ahniella affigens gen. nov., sp. nov., a gammaproteobacterium isolated from sandy soil near a stream.</title>
        <authorList>
            <person name="Ko Y."/>
            <person name="Kim J.-H."/>
        </authorList>
    </citation>
    <scope>NUCLEOTIDE SEQUENCE [LARGE SCALE GENOMIC DNA]</scope>
    <source>
        <strain evidence="1 2">D13</strain>
    </source>
</reference>
<evidence type="ECO:0000313" key="1">
    <source>
        <dbReference type="EMBL" id="AVP95869.1"/>
    </source>
</evidence>
<keyword evidence="2" id="KW-1185">Reference proteome</keyword>
<dbReference type="RefSeq" id="WP_106889798.1">
    <property type="nucleotide sequence ID" value="NZ_CP027860.1"/>
</dbReference>
<accession>A0A2P1PM11</accession>
<reference evidence="1 2" key="2">
    <citation type="submission" date="2018-03" db="EMBL/GenBank/DDBJ databases">
        <authorList>
            <person name="Keele B.F."/>
        </authorList>
    </citation>
    <scope>NUCLEOTIDE SEQUENCE [LARGE SCALE GENOMIC DNA]</scope>
    <source>
        <strain evidence="1 2">D13</strain>
    </source>
</reference>
<name>A0A2P1PM11_9GAMM</name>
<dbReference type="KEGG" id="xba:C7S18_01050"/>
<proteinExistence type="predicted"/>
<sequence>MSLTPHRIRFAPNLPASVWAWPPHMPSKRRVAFKLKNRSTKTLRPVTVSITYLDSEGTPIATDRQKDDDHLDAGDVRQIVFRVPNNKAIRGAQISIEAHRDRSIELELIMAAAALVFGLLQYFLS</sequence>
<organism evidence="1 2">
    <name type="scientific">Ahniella affigens</name>
    <dbReference type="NCBI Taxonomy" id="2021234"/>
    <lineage>
        <taxon>Bacteria</taxon>
        <taxon>Pseudomonadati</taxon>
        <taxon>Pseudomonadota</taxon>
        <taxon>Gammaproteobacteria</taxon>
        <taxon>Lysobacterales</taxon>
        <taxon>Rhodanobacteraceae</taxon>
        <taxon>Ahniella</taxon>
    </lineage>
</organism>